<dbReference type="EMBL" id="AGYR01000085">
    <property type="protein sequence ID" value="ENZ05015.1"/>
    <property type="molecule type" value="Genomic_DNA"/>
</dbReference>
<gene>
    <name evidence="10" type="ORF">HMPREF1090_05809</name>
</gene>
<evidence type="ECO:0000256" key="5">
    <source>
        <dbReference type="ARBA" id="ARBA00022747"/>
    </source>
</evidence>
<dbReference type="InterPro" id="IPR017985">
    <property type="entry name" value="MeTrfase_CN4_CS"/>
</dbReference>
<evidence type="ECO:0000259" key="9">
    <source>
        <dbReference type="Pfam" id="PF01555"/>
    </source>
</evidence>
<dbReference type="GO" id="GO:0032259">
    <property type="term" value="P:methylation"/>
    <property type="evidence" value="ECO:0007669"/>
    <property type="project" value="UniProtKB-KW"/>
</dbReference>
<keyword evidence="3" id="KW-0808">Transferase</keyword>
<evidence type="ECO:0000256" key="3">
    <source>
        <dbReference type="ARBA" id="ARBA00022679"/>
    </source>
</evidence>
<dbReference type="Proteomes" id="UP000013085">
    <property type="component" value="Unassembled WGS sequence"/>
</dbReference>
<dbReference type="Pfam" id="PF01555">
    <property type="entry name" value="N6_N4_Mtase"/>
    <property type="match status" value="1"/>
</dbReference>
<evidence type="ECO:0000256" key="2">
    <source>
        <dbReference type="ARBA" id="ARBA00022603"/>
    </source>
</evidence>
<accession>A0A0E2H1Z4</accession>
<dbReference type="GO" id="GO:0008170">
    <property type="term" value="F:N-methyltransferase activity"/>
    <property type="evidence" value="ECO:0007669"/>
    <property type="project" value="InterPro"/>
</dbReference>
<evidence type="ECO:0000256" key="8">
    <source>
        <dbReference type="RuleBase" id="RU362026"/>
    </source>
</evidence>
<dbReference type="GO" id="GO:0015667">
    <property type="term" value="F:site-specific DNA-methyltransferase (cytosine-N4-specific) activity"/>
    <property type="evidence" value="ECO:0007669"/>
    <property type="project" value="UniProtKB-EC"/>
</dbReference>
<dbReference type="HOGENOM" id="CLU_024927_2_0_9"/>
<keyword evidence="2 10" id="KW-0489">Methyltransferase</keyword>
<dbReference type="AlphaFoldDB" id="A0A0E2H1Z4"/>
<dbReference type="PRINTS" id="PR00508">
    <property type="entry name" value="S21N4MTFRASE"/>
</dbReference>
<comment type="caution">
    <text evidence="10">The sequence shown here is derived from an EMBL/GenBank/DDBJ whole genome shotgun (WGS) entry which is preliminary data.</text>
</comment>
<dbReference type="InterPro" id="IPR029063">
    <property type="entry name" value="SAM-dependent_MTases_sf"/>
</dbReference>
<proteinExistence type="inferred from homology"/>
<name>A0A0E2H1Z4_9FIRM</name>
<evidence type="ECO:0000313" key="10">
    <source>
        <dbReference type="EMBL" id="ENZ05015.1"/>
    </source>
</evidence>
<dbReference type="InterPro" id="IPR001091">
    <property type="entry name" value="RM_Methyltransferase"/>
</dbReference>
<dbReference type="GO" id="GO:0005737">
    <property type="term" value="C:cytoplasm"/>
    <property type="evidence" value="ECO:0007669"/>
    <property type="project" value="TreeGrafter"/>
</dbReference>
<dbReference type="GO" id="GO:0009307">
    <property type="term" value="P:DNA restriction-modification system"/>
    <property type="evidence" value="ECO:0007669"/>
    <property type="project" value="UniProtKB-KW"/>
</dbReference>
<comment type="similarity">
    <text evidence="1">Belongs to the N(4)/N(6)-methyltransferase family. N(4) subfamily.</text>
</comment>
<dbReference type="SUPFAM" id="SSF53335">
    <property type="entry name" value="S-adenosyl-L-methionine-dependent methyltransferases"/>
    <property type="match status" value="1"/>
</dbReference>
<organism evidence="10 11">
    <name type="scientific">[Clostridium] clostridioforme 90A8</name>
    <dbReference type="NCBI Taxonomy" id="999408"/>
    <lineage>
        <taxon>Bacteria</taxon>
        <taxon>Bacillati</taxon>
        <taxon>Bacillota</taxon>
        <taxon>Clostridia</taxon>
        <taxon>Lachnospirales</taxon>
        <taxon>Lachnospiraceae</taxon>
        <taxon>Enterocloster</taxon>
    </lineage>
</organism>
<dbReference type="InterPro" id="IPR002941">
    <property type="entry name" value="DNA_methylase_N4/N6"/>
</dbReference>
<reference evidence="10 11" key="1">
    <citation type="submission" date="2013-01" db="EMBL/GenBank/DDBJ databases">
        <title>The Genome Sequence of Clostridium clostridioforme 90A8.</title>
        <authorList>
            <consortium name="The Broad Institute Genome Sequencing Platform"/>
            <person name="Earl A."/>
            <person name="Ward D."/>
            <person name="Feldgarden M."/>
            <person name="Gevers D."/>
            <person name="Courvalin P."/>
            <person name="Lambert T."/>
            <person name="Walker B."/>
            <person name="Young S.K."/>
            <person name="Zeng Q."/>
            <person name="Gargeya S."/>
            <person name="Fitzgerald M."/>
            <person name="Haas B."/>
            <person name="Abouelleil A."/>
            <person name="Alvarado L."/>
            <person name="Arachchi H.M."/>
            <person name="Berlin A.M."/>
            <person name="Chapman S.B."/>
            <person name="Dewar J."/>
            <person name="Goldberg J."/>
            <person name="Griggs A."/>
            <person name="Gujja S."/>
            <person name="Hansen M."/>
            <person name="Howarth C."/>
            <person name="Imamovic A."/>
            <person name="Larimer J."/>
            <person name="McCowan C."/>
            <person name="Murphy C."/>
            <person name="Neiman D."/>
            <person name="Pearson M."/>
            <person name="Priest M."/>
            <person name="Roberts A."/>
            <person name="Saif S."/>
            <person name="Shea T."/>
            <person name="Sisk P."/>
            <person name="Sykes S."/>
            <person name="Wortman J."/>
            <person name="Nusbaum C."/>
            <person name="Birren B."/>
        </authorList>
    </citation>
    <scope>NUCLEOTIDE SEQUENCE [LARGE SCALE GENOMIC DNA]</scope>
    <source>
        <strain evidence="10 11">90A8</strain>
    </source>
</reference>
<dbReference type="RefSeq" id="WP_002569173.1">
    <property type="nucleotide sequence ID" value="NZ_KB851006.1"/>
</dbReference>
<comment type="catalytic activity">
    <reaction evidence="7">
        <text>a 2'-deoxycytidine in DNA + S-adenosyl-L-methionine = an N(4)-methyl-2'-deoxycytidine in DNA + S-adenosyl-L-homocysteine + H(+)</text>
        <dbReference type="Rhea" id="RHEA:16857"/>
        <dbReference type="Rhea" id="RHEA-COMP:11369"/>
        <dbReference type="Rhea" id="RHEA-COMP:13674"/>
        <dbReference type="ChEBI" id="CHEBI:15378"/>
        <dbReference type="ChEBI" id="CHEBI:57856"/>
        <dbReference type="ChEBI" id="CHEBI:59789"/>
        <dbReference type="ChEBI" id="CHEBI:85452"/>
        <dbReference type="ChEBI" id="CHEBI:137933"/>
        <dbReference type="EC" id="2.1.1.113"/>
    </reaction>
</comment>
<dbReference type="EC" id="2.1.1.-" evidence="8"/>
<feature type="domain" description="DNA methylase N-4/N-6" evidence="9">
    <location>
        <begin position="26"/>
        <end position="310"/>
    </location>
</feature>
<evidence type="ECO:0000313" key="11">
    <source>
        <dbReference type="Proteomes" id="UP000013085"/>
    </source>
</evidence>
<protein>
    <recommendedName>
        <fullName evidence="8">Methyltransferase</fullName>
        <ecNumber evidence="8">2.1.1.-</ecNumber>
    </recommendedName>
</protein>
<dbReference type="PROSITE" id="PS00093">
    <property type="entry name" value="N4_MTASE"/>
    <property type="match status" value="1"/>
</dbReference>
<dbReference type="GeneID" id="86193852"/>
<sequence>MNGLKTDTIINRDALYALRELPEESVHCCVTSPPYYALRDYGLDMQIGREDTPEQYIDRLTEVFRELRRVLRSDGTLWLNIADTYCGTGNKGYHADPKNPKGRNGQQIARNNRVSGCKQKDLIGIPWLLAFALRADGWYLRSDIIWQKENPMPESVKDRPTRCYEHIFLLTKSKKYFYDAAAIAEPLAPTTAARYRTGRSAGQKYADEVPGQGNVQGLNRARSGSYYDEALMPTMRNRRDVWLINTVPYKGGHFAAFPPKLAETCIKAGCPKGGVVLDPFFGSGTTGAAAKQLDRHYIGIEINAEYCALARARIGGTDT</sequence>
<dbReference type="PANTHER" id="PTHR13370">
    <property type="entry name" value="RNA METHYLASE-RELATED"/>
    <property type="match status" value="1"/>
</dbReference>
<dbReference type="PATRIC" id="fig|999408.3.peg.6221"/>
<dbReference type="PANTHER" id="PTHR13370:SF3">
    <property type="entry name" value="TRNA (GUANINE(10)-N2)-METHYLTRANSFERASE HOMOLOG"/>
    <property type="match status" value="1"/>
</dbReference>
<keyword evidence="4" id="KW-0949">S-adenosyl-L-methionine</keyword>
<evidence type="ECO:0000256" key="4">
    <source>
        <dbReference type="ARBA" id="ARBA00022691"/>
    </source>
</evidence>
<evidence type="ECO:0000256" key="1">
    <source>
        <dbReference type="ARBA" id="ARBA00010203"/>
    </source>
</evidence>
<evidence type="ECO:0000256" key="6">
    <source>
        <dbReference type="ARBA" id="ARBA00023125"/>
    </source>
</evidence>
<keyword evidence="6" id="KW-0238">DNA-binding</keyword>
<dbReference type="GO" id="GO:0003677">
    <property type="term" value="F:DNA binding"/>
    <property type="evidence" value="ECO:0007669"/>
    <property type="project" value="UniProtKB-KW"/>
</dbReference>
<evidence type="ECO:0000256" key="7">
    <source>
        <dbReference type="ARBA" id="ARBA00049120"/>
    </source>
</evidence>
<keyword evidence="5" id="KW-0680">Restriction system</keyword>
<dbReference type="Gene3D" id="3.40.50.150">
    <property type="entry name" value="Vaccinia Virus protein VP39"/>
    <property type="match status" value="1"/>
</dbReference>